<keyword evidence="3" id="KW-1185">Reference proteome</keyword>
<feature type="transmembrane region" description="Helical" evidence="1">
    <location>
        <begin position="96"/>
        <end position="115"/>
    </location>
</feature>
<dbReference type="EMBL" id="BAABDQ010000001">
    <property type="protein sequence ID" value="GAA3525670.1"/>
    <property type="molecule type" value="Genomic_DNA"/>
</dbReference>
<evidence type="ECO:0000256" key="1">
    <source>
        <dbReference type="SAM" id="Phobius"/>
    </source>
</evidence>
<feature type="transmembrane region" description="Helical" evidence="1">
    <location>
        <begin position="192"/>
        <end position="214"/>
    </location>
</feature>
<evidence type="ECO:0000313" key="2">
    <source>
        <dbReference type="EMBL" id="GAA3525670.1"/>
    </source>
</evidence>
<gene>
    <name evidence="2" type="ORF">GCM10022419_000460</name>
</gene>
<feature type="transmembrane region" description="Helical" evidence="1">
    <location>
        <begin position="57"/>
        <end position="75"/>
    </location>
</feature>
<feature type="transmembrane region" description="Helical" evidence="1">
    <location>
        <begin position="127"/>
        <end position="150"/>
    </location>
</feature>
<evidence type="ECO:0000313" key="3">
    <source>
        <dbReference type="Proteomes" id="UP001500630"/>
    </source>
</evidence>
<accession>A0ABP6V402</accession>
<feature type="transmembrane region" description="Helical" evidence="1">
    <location>
        <begin position="21"/>
        <end position="37"/>
    </location>
</feature>
<keyword evidence="1" id="KW-1133">Transmembrane helix</keyword>
<comment type="caution">
    <text evidence="2">The sequence shown here is derived from an EMBL/GenBank/DDBJ whole genome shotgun (WGS) entry which is preliminary data.</text>
</comment>
<keyword evidence="1" id="KW-0472">Membrane</keyword>
<proteinExistence type="predicted"/>
<keyword evidence="1" id="KW-0812">Transmembrane</keyword>
<reference evidence="3" key="1">
    <citation type="journal article" date="2019" name="Int. J. Syst. Evol. Microbiol.">
        <title>The Global Catalogue of Microorganisms (GCM) 10K type strain sequencing project: providing services to taxonomists for standard genome sequencing and annotation.</title>
        <authorList>
            <consortium name="The Broad Institute Genomics Platform"/>
            <consortium name="The Broad Institute Genome Sequencing Center for Infectious Disease"/>
            <person name="Wu L."/>
            <person name="Ma J."/>
        </authorList>
    </citation>
    <scope>NUCLEOTIDE SEQUENCE [LARGE SCALE GENOMIC DNA]</scope>
    <source>
        <strain evidence="3">JCM 17326</strain>
    </source>
</reference>
<organism evidence="2 3">
    <name type="scientific">Nonomuraea rosea</name>
    <dbReference type="NCBI Taxonomy" id="638574"/>
    <lineage>
        <taxon>Bacteria</taxon>
        <taxon>Bacillati</taxon>
        <taxon>Actinomycetota</taxon>
        <taxon>Actinomycetes</taxon>
        <taxon>Streptosporangiales</taxon>
        <taxon>Streptosporangiaceae</taxon>
        <taxon>Nonomuraea</taxon>
    </lineage>
</organism>
<evidence type="ECO:0008006" key="4">
    <source>
        <dbReference type="Google" id="ProtNLM"/>
    </source>
</evidence>
<dbReference type="Proteomes" id="UP001500630">
    <property type="component" value="Unassembled WGS sequence"/>
</dbReference>
<sequence>MLHRRHPLHAPTKLDSRSVRLGASAAITAILLSAFALTRTERGVSLLGQGVGFLEFYAGVFALVLLTATVALGLLTTERVFLSPANRVRAQLAHRATALIGLAYLVTHISLMISLGHVPPGAAVVPVAGLSVGLGTLAFDLMVVAVVTGMLRGRFAVRTKPWMWRTLHSAAYVAWPIGIMHGLTAGRPPAGWVAWSYVACLAAVGSALIVRVLASMRRPALAPELVQGPAVAPAMAGSVPASGVPVERPQTAATANAAAAAAAKVSAPVSLAEARRRYREAG</sequence>
<feature type="transmembrane region" description="Helical" evidence="1">
    <location>
        <begin position="162"/>
        <end position="180"/>
    </location>
</feature>
<protein>
    <recommendedName>
        <fullName evidence="4">Ferric oxidoreductase domain-containing protein</fullName>
    </recommendedName>
</protein>
<name>A0ABP6V402_9ACTN</name>
<dbReference type="RefSeq" id="WP_345557339.1">
    <property type="nucleotide sequence ID" value="NZ_BAABDQ010000001.1"/>
</dbReference>